<evidence type="ECO:0000313" key="3">
    <source>
        <dbReference type="WBParaSite" id="TCLT_0000363701-mRNA-1"/>
    </source>
</evidence>
<gene>
    <name evidence="1" type="ORF">TCLT_LOCUS3627</name>
</gene>
<dbReference type="WBParaSite" id="TCLT_0000363701-mRNA-1">
    <property type="protein sequence ID" value="TCLT_0000363701-mRNA-1"/>
    <property type="gene ID" value="TCLT_0000363701"/>
</dbReference>
<organism evidence="3">
    <name type="scientific">Thelazia callipaeda</name>
    <name type="common">Oriental eyeworm</name>
    <name type="synonym">Parasitic nematode</name>
    <dbReference type="NCBI Taxonomy" id="103827"/>
    <lineage>
        <taxon>Eukaryota</taxon>
        <taxon>Metazoa</taxon>
        <taxon>Ecdysozoa</taxon>
        <taxon>Nematoda</taxon>
        <taxon>Chromadorea</taxon>
        <taxon>Rhabditida</taxon>
        <taxon>Spirurina</taxon>
        <taxon>Spiruromorpha</taxon>
        <taxon>Thelazioidea</taxon>
        <taxon>Thelaziidae</taxon>
        <taxon>Thelazia</taxon>
    </lineage>
</organism>
<reference evidence="1 2" key="2">
    <citation type="submission" date="2018-11" db="EMBL/GenBank/DDBJ databases">
        <authorList>
            <consortium name="Pathogen Informatics"/>
        </authorList>
    </citation>
    <scope>NUCLEOTIDE SEQUENCE [LARGE SCALE GENOMIC DNA]</scope>
</reference>
<dbReference type="EMBL" id="UYYF01002028">
    <property type="protein sequence ID" value="VDN00264.1"/>
    <property type="molecule type" value="Genomic_DNA"/>
</dbReference>
<dbReference type="AlphaFoldDB" id="A0A0N5CTS6"/>
<protein>
    <submittedName>
        <fullName evidence="3">Zasp-like motif domain-containing protein</fullName>
    </submittedName>
</protein>
<sequence length="85" mass="9661">MFNFCLGNVGFCNGIGGISSRYQSYCTLPRPEQTDFDQRSNYGNEISQMAKHINQLYGSYNTQQLQQPSVNANTIVAKQVREKNF</sequence>
<evidence type="ECO:0000313" key="1">
    <source>
        <dbReference type="EMBL" id="VDN00264.1"/>
    </source>
</evidence>
<evidence type="ECO:0000313" key="2">
    <source>
        <dbReference type="Proteomes" id="UP000276776"/>
    </source>
</evidence>
<proteinExistence type="predicted"/>
<dbReference type="Proteomes" id="UP000276776">
    <property type="component" value="Unassembled WGS sequence"/>
</dbReference>
<reference evidence="3" key="1">
    <citation type="submission" date="2017-02" db="UniProtKB">
        <authorList>
            <consortium name="WormBaseParasite"/>
        </authorList>
    </citation>
    <scope>IDENTIFICATION</scope>
</reference>
<accession>A0A0N5CTS6</accession>
<name>A0A0N5CTS6_THECL</name>
<keyword evidence="2" id="KW-1185">Reference proteome</keyword>
<dbReference type="OrthoDB" id="5874405at2759"/>